<keyword evidence="6" id="KW-0521">NADP</keyword>
<dbReference type="GO" id="GO:0047091">
    <property type="term" value="F:L-lysine 6-monooxygenase (NADPH) activity"/>
    <property type="evidence" value="ECO:0007669"/>
    <property type="project" value="UniProtKB-EC"/>
</dbReference>
<dbReference type="InterPro" id="IPR025700">
    <property type="entry name" value="Lys/Orn_oxygenase"/>
</dbReference>
<keyword evidence="5" id="KW-0274">FAD</keyword>
<organism evidence="8">
    <name type="scientific">Klebsiella pneumoniae</name>
    <dbReference type="NCBI Taxonomy" id="573"/>
    <lineage>
        <taxon>Bacteria</taxon>
        <taxon>Pseudomonadati</taxon>
        <taxon>Pseudomonadota</taxon>
        <taxon>Gammaproteobacteria</taxon>
        <taxon>Enterobacterales</taxon>
        <taxon>Enterobacteriaceae</taxon>
        <taxon>Klebsiella/Raoultella group</taxon>
        <taxon>Klebsiella</taxon>
        <taxon>Klebsiella pneumoniae complex</taxon>
    </lineage>
</organism>
<dbReference type="Gene3D" id="3.50.50.60">
    <property type="entry name" value="FAD/NAD(P)-binding domain"/>
    <property type="match status" value="1"/>
</dbReference>
<evidence type="ECO:0000256" key="4">
    <source>
        <dbReference type="ARBA" id="ARBA00022630"/>
    </source>
</evidence>
<comment type="similarity">
    <text evidence="3">Belongs to the lysine N(6)-hydroxylase/L-ornithine N(5)-oxygenase family.</text>
</comment>
<evidence type="ECO:0000256" key="2">
    <source>
        <dbReference type="ARBA" id="ARBA00004924"/>
    </source>
</evidence>
<evidence type="ECO:0000256" key="5">
    <source>
        <dbReference type="ARBA" id="ARBA00022827"/>
    </source>
</evidence>
<evidence type="ECO:0000256" key="7">
    <source>
        <dbReference type="ARBA" id="ARBA00023002"/>
    </source>
</evidence>
<sequence>MSFSDYLRWAAEGMNNLHFNHTVESIDFDERHQRFVVQTSRGESVARNICLGIGKQPHLPPCVKKRRRKPASTPVK</sequence>
<proteinExistence type="inferred from homology"/>
<evidence type="ECO:0000256" key="1">
    <source>
        <dbReference type="ARBA" id="ARBA00001974"/>
    </source>
</evidence>
<evidence type="ECO:0000313" key="8">
    <source>
        <dbReference type="EMBL" id="QTX14903.1"/>
    </source>
</evidence>
<comment type="pathway">
    <text evidence="2">Siderophore biosynthesis.</text>
</comment>
<dbReference type="InterPro" id="IPR036188">
    <property type="entry name" value="FAD/NAD-bd_sf"/>
</dbReference>
<dbReference type="EC" id="1.14.13.59" evidence="8"/>
<evidence type="ECO:0000256" key="3">
    <source>
        <dbReference type="ARBA" id="ARBA00007588"/>
    </source>
</evidence>
<dbReference type="Pfam" id="PF13434">
    <property type="entry name" value="Lys_Orn_oxgnase"/>
    <property type="match status" value="1"/>
</dbReference>
<dbReference type="SUPFAM" id="SSF51905">
    <property type="entry name" value="FAD/NAD(P)-binding domain"/>
    <property type="match status" value="1"/>
</dbReference>
<protein>
    <submittedName>
        <fullName evidence="8">L-lysine 6-monooxygenase [NADPH], aerobactin biosynthesis protein IucD</fullName>
        <ecNumber evidence="8">1.14.13.59</ecNumber>
    </submittedName>
</protein>
<evidence type="ECO:0000256" key="6">
    <source>
        <dbReference type="ARBA" id="ARBA00022857"/>
    </source>
</evidence>
<keyword evidence="8" id="KW-0614">Plasmid</keyword>
<comment type="cofactor">
    <cofactor evidence="1">
        <name>FAD</name>
        <dbReference type="ChEBI" id="CHEBI:57692"/>
    </cofactor>
</comment>
<keyword evidence="8" id="KW-0503">Monooxygenase</keyword>
<keyword evidence="7 8" id="KW-0560">Oxidoreductase</keyword>
<keyword evidence="4" id="KW-0285">Flavoprotein</keyword>
<dbReference type="AlphaFoldDB" id="A0A8B0SRI2"/>
<accession>A0A8B0SRI2</accession>
<reference evidence="8" key="1">
    <citation type="submission" date="2020-01" db="EMBL/GenBank/DDBJ databases">
        <authorList>
            <person name="Qin S."/>
        </authorList>
    </citation>
    <scope>NUCLEOTIDE SEQUENCE</scope>
    <source>
        <strain evidence="8">CVir17-16-YZ6g</strain>
        <plasmid evidence="8">p17-15-vir-like</plasmid>
    </source>
</reference>
<geneLocation type="plasmid" evidence="8">
    <name>p17-15-vir-like</name>
</geneLocation>
<dbReference type="EMBL" id="MN956836">
    <property type="protein sequence ID" value="QTX14903.1"/>
    <property type="molecule type" value="Genomic_DNA"/>
</dbReference>
<name>A0A8B0SRI2_KLEPN</name>